<accession>A0A378R7T1</accession>
<proteinExistence type="predicted"/>
<evidence type="ECO:0000313" key="4">
    <source>
        <dbReference type="Proteomes" id="UP000255279"/>
    </source>
</evidence>
<name>A0A378R7T1_9GAMM</name>
<evidence type="ECO:0000256" key="1">
    <source>
        <dbReference type="SAM" id="MobiDB-lite"/>
    </source>
</evidence>
<dbReference type="EMBL" id="UGQE01000003">
    <property type="protein sequence ID" value="STZ13749.1"/>
    <property type="molecule type" value="Genomic_DNA"/>
</dbReference>
<gene>
    <name evidence="3" type="ORF">NCTC10293_01327</name>
</gene>
<evidence type="ECO:0000313" key="3">
    <source>
        <dbReference type="EMBL" id="STZ13749.1"/>
    </source>
</evidence>
<feature type="domain" description="PurT/PurK-like preATP-grasp" evidence="2">
    <location>
        <begin position="5"/>
        <end position="34"/>
    </location>
</feature>
<dbReference type="InterPro" id="IPR016185">
    <property type="entry name" value="PreATP-grasp_dom_sf"/>
</dbReference>
<dbReference type="AlphaFoldDB" id="A0A378R7T1"/>
<feature type="region of interest" description="Disordered" evidence="1">
    <location>
        <begin position="47"/>
        <end position="66"/>
    </location>
</feature>
<dbReference type="Proteomes" id="UP000255279">
    <property type="component" value="Unassembled WGS sequence"/>
</dbReference>
<sequence length="66" mass="7312">MKTIHTIGILGGGQLGMMLAQAALKLGLRCVFGRRTKRTCQPVRSSLHHQRAGRFHQGVGRIHPRI</sequence>
<protein>
    <submittedName>
        <fullName evidence="3">Phosphoribosylaminoimidazole carboxylase ATPase subunit</fullName>
    </submittedName>
</protein>
<evidence type="ECO:0000259" key="2">
    <source>
        <dbReference type="Pfam" id="PF22660"/>
    </source>
</evidence>
<dbReference type="Pfam" id="PF22660">
    <property type="entry name" value="RS_preATP-grasp-like"/>
    <property type="match status" value="1"/>
</dbReference>
<reference evidence="3 4" key="1">
    <citation type="submission" date="2018-06" db="EMBL/GenBank/DDBJ databases">
        <authorList>
            <consortium name="Pathogen Informatics"/>
            <person name="Doyle S."/>
        </authorList>
    </citation>
    <scope>NUCLEOTIDE SEQUENCE [LARGE SCALE GENOMIC DNA]</scope>
    <source>
        <strain evidence="3 4">NCTC10293</strain>
    </source>
</reference>
<dbReference type="InterPro" id="IPR054350">
    <property type="entry name" value="PurT/PurK_preATP-grasp"/>
</dbReference>
<dbReference type="SUPFAM" id="SSF52440">
    <property type="entry name" value="PreATP-grasp domain"/>
    <property type="match status" value="1"/>
</dbReference>
<organism evidence="3 4">
    <name type="scientific">Moraxella caviae</name>
    <dbReference type="NCBI Taxonomy" id="34060"/>
    <lineage>
        <taxon>Bacteria</taxon>
        <taxon>Pseudomonadati</taxon>
        <taxon>Pseudomonadota</taxon>
        <taxon>Gammaproteobacteria</taxon>
        <taxon>Moraxellales</taxon>
        <taxon>Moraxellaceae</taxon>
        <taxon>Moraxella</taxon>
    </lineage>
</organism>
<dbReference type="Gene3D" id="3.40.50.20">
    <property type="match status" value="1"/>
</dbReference>